<dbReference type="EMBL" id="CP151087">
    <property type="protein sequence ID" value="WZN54690.1"/>
    <property type="molecule type" value="Genomic_DNA"/>
</dbReference>
<name>A0ACD5C4U9_9SPHI</name>
<reference evidence="1" key="1">
    <citation type="submission" date="2024-04" db="EMBL/GenBank/DDBJ databases">
        <title>Complete genome sequence of Sphingobacterium thalpophiium BAA-1094.</title>
        <authorList>
            <person name="Adaikpoh B.I."/>
        </authorList>
    </citation>
    <scope>NUCLEOTIDE SEQUENCE</scope>
    <source>
        <strain evidence="1">BAA-1094</strain>
    </source>
</reference>
<gene>
    <name evidence="1" type="ORF">AACH28_18890</name>
</gene>
<sequence length="91" mass="10712">MKSQQTAKETIKRLGLRLGPVFQSLWIRLFGRFVLPFRYSVVPVFRELCYAPICLSLALKRVVDKMWYPRKFALFPIILVSRFQGSWLTST</sequence>
<keyword evidence="2" id="KW-1185">Reference proteome</keyword>
<evidence type="ECO:0000313" key="2">
    <source>
        <dbReference type="Proteomes" id="UP001485301"/>
    </source>
</evidence>
<protein>
    <submittedName>
        <fullName evidence="1">Uncharacterized protein</fullName>
    </submittedName>
</protein>
<organism evidence="1 2">
    <name type="scientific">Sphingobacterium thalpophilum</name>
    <dbReference type="NCBI Taxonomy" id="259"/>
    <lineage>
        <taxon>Bacteria</taxon>
        <taxon>Pseudomonadati</taxon>
        <taxon>Bacteroidota</taxon>
        <taxon>Sphingobacteriia</taxon>
        <taxon>Sphingobacteriales</taxon>
        <taxon>Sphingobacteriaceae</taxon>
        <taxon>Sphingobacterium</taxon>
    </lineage>
</organism>
<evidence type="ECO:0000313" key="1">
    <source>
        <dbReference type="EMBL" id="WZN54690.1"/>
    </source>
</evidence>
<proteinExistence type="predicted"/>
<dbReference type="Proteomes" id="UP001485301">
    <property type="component" value="Chromosome"/>
</dbReference>
<accession>A0ACD5C4U9</accession>